<accession>A0AA41PX38</accession>
<organism evidence="2 3">
    <name type="scientific">Yinghuangia soli</name>
    <dbReference type="NCBI Taxonomy" id="2908204"/>
    <lineage>
        <taxon>Bacteria</taxon>
        <taxon>Bacillati</taxon>
        <taxon>Actinomycetota</taxon>
        <taxon>Actinomycetes</taxon>
        <taxon>Kitasatosporales</taxon>
        <taxon>Streptomycetaceae</taxon>
        <taxon>Yinghuangia</taxon>
    </lineage>
</organism>
<dbReference type="Proteomes" id="UP001165378">
    <property type="component" value="Unassembled WGS sequence"/>
</dbReference>
<dbReference type="AlphaFoldDB" id="A0AA41PX38"/>
<dbReference type="InterPro" id="IPR009839">
    <property type="entry name" value="SseB_N"/>
</dbReference>
<sequence>MDFTGKSIPDPGFSGDDGTADAALAAALAADAEDASGPEAVLGALAGARLLVPVVAILGELEETAPGELAREKSSDMAIPTIVGPGGRKALPAFTSTEALARWRPDARPVPVDARRAAHATYSEGADTLLLDLAGPYPYEVTGAALRALAEGRELTAPHLDEQVRTAVRDAAAAEEAVTAVYLTASPTADLQLTLATTATPAEITAAAQRIAARLAENDILRSRLTRGLDLALLPPDAAPPAPPLYIRTP</sequence>
<comment type="caution">
    <text evidence="2">The sequence shown here is derived from an EMBL/GenBank/DDBJ whole genome shotgun (WGS) entry which is preliminary data.</text>
</comment>
<dbReference type="RefSeq" id="WP_235051601.1">
    <property type="nucleotide sequence ID" value="NZ_JAKFHA010000004.1"/>
</dbReference>
<keyword evidence="3" id="KW-1185">Reference proteome</keyword>
<evidence type="ECO:0000313" key="3">
    <source>
        <dbReference type="Proteomes" id="UP001165378"/>
    </source>
</evidence>
<feature type="domain" description="SseB protein N-terminal" evidence="1">
    <location>
        <begin position="24"/>
        <end position="148"/>
    </location>
</feature>
<evidence type="ECO:0000313" key="2">
    <source>
        <dbReference type="EMBL" id="MCF2527449.1"/>
    </source>
</evidence>
<gene>
    <name evidence="2" type="ORF">LZ495_09525</name>
</gene>
<evidence type="ECO:0000259" key="1">
    <source>
        <dbReference type="Pfam" id="PF07179"/>
    </source>
</evidence>
<protein>
    <submittedName>
        <fullName evidence="2">SseB family protein</fullName>
    </submittedName>
</protein>
<proteinExistence type="predicted"/>
<dbReference type="Pfam" id="PF07179">
    <property type="entry name" value="SseB"/>
    <property type="match status" value="1"/>
</dbReference>
<name>A0AA41PX38_9ACTN</name>
<reference evidence="2" key="1">
    <citation type="submission" date="2022-01" db="EMBL/GenBank/DDBJ databases">
        <title>Genome-Based Taxonomic Classification of the Phylum Actinobacteria.</title>
        <authorList>
            <person name="Gao Y."/>
        </authorList>
    </citation>
    <scope>NUCLEOTIDE SEQUENCE</scope>
    <source>
        <strain evidence="2">KLBMP 8922</strain>
    </source>
</reference>
<dbReference type="EMBL" id="JAKFHA010000004">
    <property type="protein sequence ID" value="MCF2527449.1"/>
    <property type="molecule type" value="Genomic_DNA"/>
</dbReference>